<dbReference type="AlphaFoldDB" id="A0A2T0QF17"/>
<keyword evidence="4" id="KW-0175">Coiled coil</keyword>
<dbReference type="PANTHER" id="PTHR43391">
    <property type="entry name" value="RETINOL DEHYDROGENASE-RELATED"/>
    <property type="match status" value="1"/>
</dbReference>
<dbReference type="InterPro" id="IPR036291">
    <property type="entry name" value="NAD(P)-bd_dom_sf"/>
</dbReference>
<evidence type="ECO:0000313" key="6">
    <source>
        <dbReference type="EMBL" id="PRY02443.1"/>
    </source>
</evidence>
<comment type="similarity">
    <text evidence="1 3">Belongs to the short-chain dehydrogenases/reductases (SDR) family.</text>
</comment>
<feature type="region of interest" description="Disordered" evidence="5">
    <location>
        <begin position="285"/>
        <end position="306"/>
    </location>
</feature>
<dbReference type="RefSeq" id="WP_106240025.1">
    <property type="nucleotide sequence ID" value="NZ_PVZC01000001.1"/>
</dbReference>
<keyword evidence="7" id="KW-1185">Reference proteome</keyword>
<protein>
    <submittedName>
        <fullName evidence="6">Short-subunit dehydrogenase</fullName>
    </submittedName>
</protein>
<keyword evidence="2" id="KW-0560">Oxidoreductase</keyword>
<reference evidence="6 7" key="1">
    <citation type="submission" date="2018-03" db="EMBL/GenBank/DDBJ databases">
        <title>Genomic Encyclopedia of Archaeal and Bacterial Type Strains, Phase II (KMG-II): from individual species to whole genera.</title>
        <authorList>
            <person name="Goeker M."/>
        </authorList>
    </citation>
    <scope>NUCLEOTIDE SEQUENCE [LARGE SCALE GENOMIC DNA]</scope>
    <source>
        <strain evidence="6 7">DSM 45601</strain>
    </source>
</reference>
<dbReference type="PANTHER" id="PTHR43391:SF26">
    <property type="entry name" value="BLL7251 PROTEIN"/>
    <property type="match status" value="1"/>
</dbReference>
<evidence type="ECO:0000256" key="4">
    <source>
        <dbReference type="SAM" id="Coils"/>
    </source>
</evidence>
<comment type="caution">
    <text evidence="6">The sequence shown here is derived from an EMBL/GenBank/DDBJ whole genome shotgun (WGS) entry which is preliminary data.</text>
</comment>
<proteinExistence type="inferred from homology"/>
<dbReference type="PROSITE" id="PS00061">
    <property type="entry name" value="ADH_SHORT"/>
    <property type="match status" value="1"/>
</dbReference>
<evidence type="ECO:0000256" key="5">
    <source>
        <dbReference type="SAM" id="MobiDB-lite"/>
    </source>
</evidence>
<dbReference type="OrthoDB" id="9775296at2"/>
<dbReference type="InterPro" id="IPR002347">
    <property type="entry name" value="SDR_fam"/>
</dbReference>
<dbReference type="CDD" id="cd05233">
    <property type="entry name" value="SDR_c"/>
    <property type="match status" value="1"/>
</dbReference>
<dbReference type="Gene3D" id="3.40.50.720">
    <property type="entry name" value="NAD(P)-binding Rossmann-like Domain"/>
    <property type="match status" value="1"/>
</dbReference>
<evidence type="ECO:0000256" key="1">
    <source>
        <dbReference type="ARBA" id="ARBA00006484"/>
    </source>
</evidence>
<dbReference type="InterPro" id="IPR020904">
    <property type="entry name" value="Sc_DH/Rdtase_CS"/>
</dbReference>
<dbReference type="PRINTS" id="PR00081">
    <property type="entry name" value="GDHRDH"/>
</dbReference>
<sequence>MRDIAGATLFVTGGAQGIGLGIARAFARAGARIALADIDRERLAEAERELSALTDELAGFELDVCDRDAFARVADAAEERLGPVSVLCSNAGVGSALPPSALSYRVWDHVLGTNLGGAVNGLQTFLPRMLDRGGPAHIVNVASGAGLVASDKVPYVTAKSAVVGLSESLRRHAEPAACGIGVTVVCPGFVRTGIMANSLRREPGAAGPRDAAGEARDRIFERYGLPPDLVGEQVLHAVREDLPYVHTDRMLAGAIQERTRALLDAMPPETERDRRIAAALDREIMPLVGGRSAPRPDGEDAGRGER</sequence>
<feature type="coiled-coil region" evidence="4">
    <location>
        <begin position="36"/>
        <end position="63"/>
    </location>
</feature>
<evidence type="ECO:0000256" key="3">
    <source>
        <dbReference type="RuleBase" id="RU000363"/>
    </source>
</evidence>
<organism evidence="6 7">
    <name type="scientific">Allonocardiopsis opalescens</name>
    <dbReference type="NCBI Taxonomy" id="1144618"/>
    <lineage>
        <taxon>Bacteria</taxon>
        <taxon>Bacillati</taxon>
        <taxon>Actinomycetota</taxon>
        <taxon>Actinomycetes</taxon>
        <taxon>Streptosporangiales</taxon>
        <taxon>Allonocardiopsis</taxon>
    </lineage>
</organism>
<dbReference type="GO" id="GO:0016491">
    <property type="term" value="F:oxidoreductase activity"/>
    <property type="evidence" value="ECO:0007669"/>
    <property type="project" value="UniProtKB-KW"/>
</dbReference>
<dbReference type="PRINTS" id="PR00080">
    <property type="entry name" value="SDRFAMILY"/>
</dbReference>
<dbReference type="SUPFAM" id="SSF51735">
    <property type="entry name" value="NAD(P)-binding Rossmann-fold domains"/>
    <property type="match status" value="1"/>
</dbReference>
<accession>A0A2T0QF17</accession>
<dbReference type="EMBL" id="PVZC01000001">
    <property type="protein sequence ID" value="PRY02443.1"/>
    <property type="molecule type" value="Genomic_DNA"/>
</dbReference>
<evidence type="ECO:0000313" key="7">
    <source>
        <dbReference type="Proteomes" id="UP000237846"/>
    </source>
</evidence>
<dbReference type="Pfam" id="PF00106">
    <property type="entry name" value="adh_short"/>
    <property type="match status" value="1"/>
</dbReference>
<dbReference type="Proteomes" id="UP000237846">
    <property type="component" value="Unassembled WGS sequence"/>
</dbReference>
<name>A0A2T0QF17_9ACTN</name>
<evidence type="ECO:0000256" key="2">
    <source>
        <dbReference type="ARBA" id="ARBA00023002"/>
    </source>
</evidence>
<feature type="compositionally biased region" description="Basic and acidic residues" evidence="5">
    <location>
        <begin position="294"/>
        <end position="306"/>
    </location>
</feature>
<gene>
    <name evidence="6" type="ORF">CLV72_1011045</name>
</gene>